<evidence type="ECO:0000256" key="2">
    <source>
        <dbReference type="ARBA" id="ARBA00022797"/>
    </source>
</evidence>
<feature type="active site" description="Proton donor" evidence="4">
    <location>
        <position position="307"/>
    </location>
</feature>
<name>A0A4P6JKU8_KTERU</name>
<dbReference type="Proteomes" id="UP000290365">
    <property type="component" value="Chromosome"/>
</dbReference>
<dbReference type="InterPro" id="IPR010497">
    <property type="entry name" value="Epoxide_hydro_N"/>
</dbReference>
<dbReference type="SUPFAM" id="SSF53474">
    <property type="entry name" value="alpha/beta-Hydrolases"/>
    <property type="match status" value="1"/>
</dbReference>
<dbReference type="AlphaFoldDB" id="A0A4P6JKU8"/>
<dbReference type="Pfam" id="PF06441">
    <property type="entry name" value="EHN"/>
    <property type="match status" value="1"/>
</dbReference>
<dbReference type="InterPro" id="IPR029058">
    <property type="entry name" value="AB_hydrolase_fold"/>
</dbReference>
<dbReference type="PIRSF" id="PIRSF001112">
    <property type="entry name" value="Epoxide_hydrolase"/>
    <property type="match status" value="1"/>
</dbReference>
<dbReference type="InterPro" id="IPR000639">
    <property type="entry name" value="Epox_hydrolase-like"/>
</dbReference>
<proteinExistence type="inferred from homology"/>
<keyword evidence="7" id="KW-1185">Reference proteome</keyword>
<dbReference type="EMBL" id="CP035758">
    <property type="protein sequence ID" value="QBD75693.1"/>
    <property type="molecule type" value="Genomic_DNA"/>
</dbReference>
<sequence length="384" mass="43834">MRKSLLRKENPILLSPYTIAIPQADLDDLQLRLSHVRWANELPDGDSKYGVPLASLKRLVKYWQQGYDWRVWEAKLNAYPQFTTTIDGENIHFLHVRSTVDDALPLILTHGWPTSVFDYLDLLDPLTDPRSHGGKQTQAFHLVIPSIPGYGFSGPTRERGWGSYRIAHAWAELMRRLGYDRYGAAGSDAGSVISPEVGRYDPEHVIGVHVTEIFSLPSGDPTEMEALSEKEKEQWQKFQWWAENKGVYGQLQSTVPQTLAHALADSPVGQLAWNYQIYGDEVSDDYILTNVMIYWLTNTAASSARSYYEDAHSEHVPTEPTTIPLGLANFADVYQSIRLFAERDHKNIVSWNFYDRGNHFATQTAPDLLINDIRTYFEMLRERS</sequence>
<dbReference type="RefSeq" id="WP_129886290.1">
    <property type="nucleotide sequence ID" value="NZ_CP035758.1"/>
</dbReference>
<dbReference type="GO" id="GO:0004301">
    <property type="term" value="F:epoxide hydrolase activity"/>
    <property type="evidence" value="ECO:0007669"/>
    <property type="project" value="TreeGrafter"/>
</dbReference>
<dbReference type="PANTHER" id="PTHR21661:SF35">
    <property type="entry name" value="EPOXIDE HYDROLASE"/>
    <property type="match status" value="1"/>
</dbReference>
<evidence type="ECO:0000313" key="6">
    <source>
        <dbReference type="EMBL" id="QBD75693.1"/>
    </source>
</evidence>
<keyword evidence="2" id="KW-0058">Aromatic hydrocarbons catabolism</keyword>
<dbReference type="PANTHER" id="PTHR21661">
    <property type="entry name" value="EPOXIDE HYDROLASE 1-RELATED"/>
    <property type="match status" value="1"/>
</dbReference>
<evidence type="ECO:0000256" key="4">
    <source>
        <dbReference type="PIRSR" id="PIRSR001112-1"/>
    </source>
</evidence>
<protein>
    <submittedName>
        <fullName evidence="6">Epoxide hydrolase</fullName>
    </submittedName>
</protein>
<gene>
    <name evidence="6" type="ORF">EPA93_06605</name>
</gene>
<organism evidence="6 7">
    <name type="scientific">Ktedonosporobacter rubrisoli</name>
    <dbReference type="NCBI Taxonomy" id="2509675"/>
    <lineage>
        <taxon>Bacteria</taxon>
        <taxon>Bacillati</taxon>
        <taxon>Chloroflexota</taxon>
        <taxon>Ktedonobacteria</taxon>
        <taxon>Ktedonobacterales</taxon>
        <taxon>Ktedonosporobacteraceae</taxon>
        <taxon>Ktedonosporobacter</taxon>
    </lineage>
</organism>
<comment type="similarity">
    <text evidence="1">Belongs to the peptidase S33 family.</text>
</comment>
<dbReference type="PRINTS" id="PR00412">
    <property type="entry name" value="EPOXHYDRLASE"/>
</dbReference>
<keyword evidence="3 6" id="KW-0378">Hydrolase</keyword>
<feature type="domain" description="Epoxide hydrolase N-terminal" evidence="5">
    <location>
        <begin position="15"/>
        <end position="118"/>
    </location>
</feature>
<dbReference type="KEGG" id="kbs:EPA93_06605"/>
<reference evidence="6 7" key="1">
    <citation type="submission" date="2019-01" db="EMBL/GenBank/DDBJ databases">
        <title>Ktedonosporobacter rubrisoli SCAWS-G2.</title>
        <authorList>
            <person name="Huang Y."/>
            <person name="Yan B."/>
        </authorList>
    </citation>
    <scope>NUCLEOTIDE SEQUENCE [LARGE SCALE GENOMIC DNA]</scope>
    <source>
        <strain evidence="6 7">SCAWS-G2</strain>
    </source>
</reference>
<evidence type="ECO:0000256" key="1">
    <source>
        <dbReference type="ARBA" id="ARBA00010088"/>
    </source>
</evidence>
<evidence type="ECO:0000256" key="3">
    <source>
        <dbReference type="ARBA" id="ARBA00022801"/>
    </source>
</evidence>
<dbReference type="GO" id="GO:0097176">
    <property type="term" value="P:epoxide metabolic process"/>
    <property type="evidence" value="ECO:0007669"/>
    <property type="project" value="TreeGrafter"/>
</dbReference>
<feature type="active site" description="Proton acceptor" evidence="4">
    <location>
        <position position="359"/>
    </location>
</feature>
<evidence type="ECO:0000259" key="5">
    <source>
        <dbReference type="Pfam" id="PF06441"/>
    </source>
</evidence>
<dbReference type="OrthoDB" id="9780765at2"/>
<dbReference type="InterPro" id="IPR016292">
    <property type="entry name" value="Epoxide_hydrolase"/>
</dbReference>
<dbReference type="Gene3D" id="3.40.50.1820">
    <property type="entry name" value="alpha/beta hydrolase"/>
    <property type="match status" value="1"/>
</dbReference>
<accession>A0A4P6JKU8</accession>
<feature type="active site" description="Nucleophile" evidence="4">
    <location>
        <position position="188"/>
    </location>
</feature>
<evidence type="ECO:0000313" key="7">
    <source>
        <dbReference type="Proteomes" id="UP000290365"/>
    </source>
</evidence>